<protein>
    <submittedName>
        <fullName evidence="2">Uncharacterized protein</fullName>
    </submittedName>
</protein>
<organism evidence="2 3">
    <name type="scientific">Sphaerobolus stellatus (strain SS14)</name>
    <dbReference type="NCBI Taxonomy" id="990650"/>
    <lineage>
        <taxon>Eukaryota</taxon>
        <taxon>Fungi</taxon>
        <taxon>Dikarya</taxon>
        <taxon>Basidiomycota</taxon>
        <taxon>Agaricomycotina</taxon>
        <taxon>Agaricomycetes</taxon>
        <taxon>Phallomycetidae</taxon>
        <taxon>Geastrales</taxon>
        <taxon>Sphaerobolaceae</taxon>
        <taxon>Sphaerobolus</taxon>
    </lineage>
</organism>
<dbReference type="EMBL" id="KN837281">
    <property type="protein sequence ID" value="KIJ29496.1"/>
    <property type="molecule type" value="Genomic_DNA"/>
</dbReference>
<evidence type="ECO:0000256" key="1">
    <source>
        <dbReference type="SAM" id="MobiDB-lite"/>
    </source>
</evidence>
<evidence type="ECO:0000313" key="2">
    <source>
        <dbReference type="EMBL" id="KIJ29496.1"/>
    </source>
</evidence>
<dbReference type="AlphaFoldDB" id="A0A0C9UVZ7"/>
<name>A0A0C9UVZ7_SPHS4</name>
<evidence type="ECO:0000313" key="3">
    <source>
        <dbReference type="Proteomes" id="UP000054279"/>
    </source>
</evidence>
<keyword evidence="3" id="KW-1185">Reference proteome</keyword>
<dbReference type="Proteomes" id="UP000054279">
    <property type="component" value="Unassembled WGS sequence"/>
</dbReference>
<sequence length="120" mass="12945">MKPKRPIPLTEFAEADAADCTGNGCGCVLFCWALTPPPAPADAPWPLTLVLRGGVRFVVPPPPPHPLPPILEPLVPTSCIGRSISNLRRLHRRPQHLHSHSQLTSAQMDSHVELGTSSGR</sequence>
<gene>
    <name evidence="2" type="ORF">M422DRAFT_269028</name>
</gene>
<accession>A0A0C9UVZ7</accession>
<dbReference type="HOGENOM" id="CLU_2051138_0_0_1"/>
<feature type="region of interest" description="Disordered" evidence="1">
    <location>
        <begin position="94"/>
        <end position="120"/>
    </location>
</feature>
<reference evidence="2 3" key="1">
    <citation type="submission" date="2014-06" db="EMBL/GenBank/DDBJ databases">
        <title>Evolutionary Origins and Diversification of the Mycorrhizal Mutualists.</title>
        <authorList>
            <consortium name="DOE Joint Genome Institute"/>
            <consortium name="Mycorrhizal Genomics Consortium"/>
            <person name="Kohler A."/>
            <person name="Kuo A."/>
            <person name="Nagy L.G."/>
            <person name="Floudas D."/>
            <person name="Copeland A."/>
            <person name="Barry K.W."/>
            <person name="Cichocki N."/>
            <person name="Veneault-Fourrey C."/>
            <person name="LaButti K."/>
            <person name="Lindquist E.A."/>
            <person name="Lipzen A."/>
            <person name="Lundell T."/>
            <person name="Morin E."/>
            <person name="Murat C."/>
            <person name="Riley R."/>
            <person name="Ohm R."/>
            <person name="Sun H."/>
            <person name="Tunlid A."/>
            <person name="Henrissat B."/>
            <person name="Grigoriev I.V."/>
            <person name="Hibbett D.S."/>
            <person name="Martin F."/>
        </authorList>
    </citation>
    <scope>NUCLEOTIDE SEQUENCE [LARGE SCALE GENOMIC DNA]</scope>
    <source>
        <strain evidence="2 3">SS14</strain>
    </source>
</reference>
<proteinExistence type="predicted"/>